<evidence type="ECO:0000313" key="3">
    <source>
        <dbReference type="Proteomes" id="UP001484239"/>
    </source>
</evidence>
<proteinExistence type="predicted"/>
<organism evidence="2 3">
    <name type="scientific">Gaopeijia maritima</name>
    <dbReference type="NCBI Taxonomy" id="3119007"/>
    <lineage>
        <taxon>Bacteria</taxon>
        <taxon>Pseudomonadati</taxon>
        <taxon>Gemmatimonadota</taxon>
        <taxon>Longimicrobiia</taxon>
        <taxon>Gaopeijiales</taxon>
        <taxon>Gaopeijiaceae</taxon>
        <taxon>Gaopeijia</taxon>
    </lineage>
</organism>
<evidence type="ECO:0000313" key="2">
    <source>
        <dbReference type="EMBL" id="MEK9501887.1"/>
    </source>
</evidence>
<dbReference type="SUPFAM" id="SSF88723">
    <property type="entry name" value="PIN domain-like"/>
    <property type="match status" value="1"/>
</dbReference>
<gene>
    <name evidence="2" type="ORF">WI372_12920</name>
</gene>
<name>A0ABU9EAX1_9BACT</name>
<dbReference type="Gene3D" id="3.40.50.1010">
    <property type="entry name" value="5'-nuclease"/>
    <property type="match status" value="1"/>
</dbReference>
<evidence type="ECO:0000259" key="1">
    <source>
        <dbReference type="Pfam" id="PF01850"/>
    </source>
</evidence>
<accession>A0ABU9EAX1</accession>
<dbReference type="Pfam" id="PF01850">
    <property type="entry name" value="PIN"/>
    <property type="match status" value="1"/>
</dbReference>
<protein>
    <submittedName>
        <fullName evidence="2">PIN domain-containing protein</fullName>
    </submittedName>
</protein>
<dbReference type="EMBL" id="JBBHLI010000008">
    <property type="protein sequence ID" value="MEK9501887.1"/>
    <property type="molecule type" value="Genomic_DNA"/>
</dbReference>
<dbReference type="RefSeq" id="WP_405287234.1">
    <property type="nucleotide sequence ID" value="NZ_JBBHLI010000008.1"/>
</dbReference>
<comment type="caution">
    <text evidence="2">The sequence shown here is derived from an EMBL/GenBank/DDBJ whole genome shotgun (WGS) entry which is preliminary data.</text>
</comment>
<keyword evidence="3" id="KW-1185">Reference proteome</keyword>
<dbReference type="InterPro" id="IPR029060">
    <property type="entry name" value="PIN-like_dom_sf"/>
</dbReference>
<dbReference type="InterPro" id="IPR002716">
    <property type="entry name" value="PIN_dom"/>
</dbReference>
<reference evidence="2 3" key="1">
    <citation type="submission" date="2024-02" db="EMBL/GenBank/DDBJ databases">
        <title>A novel Gemmatimonadota bacterium.</title>
        <authorList>
            <person name="Du Z.-J."/>
            <person name="Ye Y.-Q."/>
        </authorList>
    </citation>
    <scope>NUCLEOTIDE SEQUENCE [LARGE SCALE GENOMIC DNA]</scope>
    <source>
        <strain evidence="2 3">DH-20</strain>
    </source>
</reference>
<dbReference type="Proteomes" id="UP001484239">
    <property type="component" value="Unassembled WGS sequence"/>
</dbReference>
<sequence>MKACYVDTSCLVAIAFGEPGGGELAERLSSFDLVLSSILLEAELRSALAREEVRGADVLLAAVAWILPDRRLTPEIDRVMGIGYARGADLHHLACALFAAESPRDLPFLTLDTSQGALASKLGFPG</sequence>
<feature type="domain" description="PIN" evidence="1">
    <location>
        <begin position="5"/>
        <end position="98"/>
    </location>
</feature>